<evidence type="ECO:0000313" key="4">
    <source>
        <dbReference type="Proteomes" id="UP000823935"/>
    </source>
</evidence>
<reference evidence="3" key="1">
    <citation type="submission" date="2020-10" db="EMBL/GenBank/DDBJ databases">
        <authorList>
            <person name="Gilroy R."/>
        </authorList>
    </citation>
    <scope>NUCLEOTIDE SEQUENCE</scope>
    <source>
        <strain evidence="3">CHK190-19873</strain>
    </source>
</reference>
<evidence type="ECO:0000259" key="2">
    <source>
        <dbReference type="Pfam" id="PF13204"/>
    </source>
</evidence>
<reference evidence="3" key="2">
    <citation type="journal article" date="2021" name="PeerJ">
        <title>Extensive microbial diversity within the chicken gut microbiome revealed by metagenomics and culture.</title>
        <authorList>
            <person name="Gilroy R."/>
            <person name="Ravi A."/>
            <person name="Getino M."/>
            <person name="Pursley I."/>
            <person name="Horton D.L."/>
            <person name="Alikhan N.F."/>
            <person name="Baker D."/>
            <person name="Gharbi K."/>
            <person name="Hall N."/>
            <person name="Watson M."/>
            <person name="Adriaenssens E.M."/>
            <person name="Foster-Nyarko E."/>
            <person name="Jarju S."/>
            <person name="Secka A."/>
            <person name="Antonio M."/>
            <person name="Oren A."/>
            <person name="Chaudhuri R.R."/>
            <person name="La Ragione R."/>
            <person name="Hildebrand F."/>
            <person name="Pallen M.J."/>
        </authorList>
    </citation>
    <scope>NUCLEOTIDE SEQUENCE</scope>
    <source>
        <strain evidence="3">CHK190-19873</strain>
    </source>
</reference>
<gene>
    <name evidence="3" type="ORF">IAB44_03655</name>
</gene>
<dbReference type="InterPro" id="IPR024749">
    <property type="entry name" value="Collagen-bd_put"/>
</dbReference>
<dbReference type="EMBL" id="DVIQ01000022">
    <property type="protein sequence ID" value="HIS30634.1"/>
    <property type="molecule type" value="Genomic_DNA"/>
</dbReference>
<dbReference type="AlphaFoldDB" id="A0A9D1JJR6"/>
<feature type="domain" description="Apiosidase-like catalytic" evidence="2">
    <location>
        <begin position="26"/>
        <end position="347"/>
    </location>
</feature>
<dbReference type="Pfam" id="PF13204">
    <property type="entry name" value="Apiosidase"/>
    <property type="match status" value="1"/>
</dbReference>
<proteinExistence type="predicted"/>
<dbReference type="Pfam" id="PF12904">
    <property type="entry name" value="Collagen_bind_2"/>
    <property type="match status" value="1"/>
</dbReference>
<evidence type="ECO:0000313" key="3">
    <source>
        <dbReference type="EMBL" id="HIS30634.1"/>
    </source>
</evidence>
<name>A0A9D1JJR6_9FIRM</name>
<organism evidence="3 4">
    <name type="scientific">Candidatus Limivivens intestinipullorum</name>
    <dbReference type="NCBI Taxonomy" id="2840858"/>
    <lineage>
        <taxon>Bacteria</taxon>
        <taxon>Bacillati</taxon>
        <taxon>Bacillota</taxon>
        <taxon>Clostridia</taxon>
        <taxon>Lachnospirales</taxon>
        <taxon>Lachnospiraceae</taxon>
        <taxon>Lachnospiraceae incertae sedis</taxon>
        <taxon>Candidatus Limivivens</taxon>
    </lineage>
</organism>
<accession>A0A9D1JJR6</accession>
<dbReference type="Proteomes" id="UP000823935">
    <property type="component" value="Unassembled WGS sequence"/>
</dbReference>
<dbReference type="SUPFAM" id="SSF51445">
    <property type="entry name" value="(Trans)glycosidases"/>
    <property type="match status" value="1"/>
</dbReference>
<evidence type="ECO:0000259" key="1">
    <source>
        <dbReference type="Pfam" id="PF12904"/>
    </source>
</evidence>
<comment type="caution">
    <text evidence="3">The sequence shown here is derived from an EMBL/GenBank/DDBJ whole genome shotgun (WGS) entry which is preliminary data.</text>
</comment>
<dbReference type="InterPro" id="IPR025277">
    <property type="entry name" value="Apiosidase-like_cat_dom"/>
</dbReference>
<dbReference type="Gene3D" id="3.20.20.80">
    <property type="entry name" value="Glycosidases"/>
    <property type="match status" value="1"/>
</dbReference>
<feature type="domain" description="Putative collagen-binding" evidence="1">
    <location>
        <begin position="358"/>
        <end position="452"/>
    </location>
</feature>
<sequence>MNTEKKPWEYGLLHTEKGCPYLLNGDRMFFWLGDTAWLLFSKLNREEMETYLRNRAEKGFTVIQAVAVHHFPAVNVYGQAAFADEEKKLPAGETENGYWELIDFAVRRAAELGMYVGLLPHWGDQREKFTMAQMESYVRFLAGRYGSEPNIIWVTGGDTRGSQGADYWKTMGRLLKERCPAQLVTFHPFGRTSSLDYFPEEDWLDFHMFQSGHRRYDQKVLDAWDDTVKQQEEAGIPYYGEDNWRYVQDVQKAGEPKPVLDGEPSYEHIPQGLHLGDQPYWSTEQVRRYGWWCMLAGGCGFTYGHNSVMQFYEGKGQGAFHVKLHWKDAIHGPACDSVAHMKEILEEILAKHFREAKPAQELLAGDCVWEETQKEERILAMEAGTWIVCYSYTGKTVELDGSRLGEGALSYWWVNPMSGVKSYGGRREISGESLKFETPKGDDAHKDWVLLLKKEEA</sequence>
<dbReference type="PANTHER" id="PTHR37836">
    <property type="entry name" value="LMO1036 PROTEIN"/>
    <property type="match status" value="1"/>
</dbReference>
<dbReference type="PANTHER" id="PTHR37836:SF3">
    <property type="entry name" value="ENDOGLUCANASE"/>
    <property type="match status" value="1"/>
</dbReference>
<dbReference type="InterPro" id="IPR017853">
    <property type="entry name" value="GH"/>
</dbReference>
<protein>
    <submittedName>
        <fullName evidence="3">DUF4038 domain-containing protein</fullName>
    </submittedName>
</protein>